<dbReference type="InterPro" id="IPR036271">
    <property type="entry name" value="Tet_transcr_reg_TetR-rel_C_sf"/>
</dbReference>
<evidence type="ECO:0000256" key="1">
    <source>
        <dbReference type="ARBA" id="ARBA00022491"/>
    </source>
</evidence>
<evidence type="ECO:0000313" key="7">
    <source>
        <dbReference type="EMBL" id="MBF8377651.1"/>
    </source>
</evidence>
<dbReference type="PRINTS" id="PR00455">
    <property type="entry name" value="HTHTETR"/>
</dbReference>
<keyword evidence="2" id="KW-0805">Transcription regulation</keyword>
<reference evidence="7 8" key="1">
    <citation type="submission" date="2020-11" db="EMBL/GenBank/DDBJ databases">
        <title>Genomic insight of Alicyclobacillus mali FL 18 reveals a new arsenic-resistant strain, with potential in environmental biotechnology.</title>
        <authorList>
            <person name="Fiorentino G."/>
            <person name="Gallo G."/>
            <person name="Aulitto M."/>
        </authorList>
    </citation>
    <scope>NUCLEOTIDE SEQUENCE [LARGE SCALE GENOMIC DNA]</scope>
    <source>
        <strain evidence="7 8">FL 18</strain>
    </source>
</reference>
<dbReference type="InterPro" id="IPR001647">
    <property type="entry name" value="HTH_TetR"/>
</dbReference>
<dbReference type="PANTHER" id="PTHR30055:SF175">
    <property type="entry name" value="HTH-TYPE TRANSCRIPTIONAL REPRESSOR KSTR2"/>
    <property type="match status" value="1"/>
</dbReference>
<name>A0ABS0F2Y2_9BACL</name>
<comment type="caution">
    <text evidence="7">The sequence shown here is derived from an EMBL/GenBank/DDBJ whole genome shotgun (WGS) entry which is preliminary data.</text>
</comment>
<keyword evidence="4" id="KW-0804">Transcription</keyword>
<organism evidence="7 8">
    <name type="scientific">Alicyclobacillus mali</name>
    <name type="common">ex Roth et al. 2021</name>
    <dbReference type="NCBI Taxonomy" id="1123961"/>
    <lineage>
        <taxon>Bacteria</taxon>
        <taxon>Bacillati</taxon>
        <taxon>Bacillota</taxon>
        <taxon>Bacilli</taxon>
        <taxon>Bacillales</taxon>
        <taxon>Alicyclobacillaceae</taxon>
        <taxon>Alicyclobacillus</taxon>
    </lineage>
</organism>
<dbReference type="SUPFAM" id="SSF46689">
    <property type="entry name" value="Homeodomain-like"/>
    <property type="match status" value="1"/>
</dbReference>
<evidence type="ECO:0000256" key="2">
    <source>
        <dbReference type="ARBA" id="ARBA00023015"/>
    </source>
</evidence>
<feature type="DNA-binding region" description="H-T-H motif" evidence="5">
    <location>
        <begin position="27"/>
        <end position="46"/>
    </location>
</feature>
<accession>A0ABS0F2Y2</accession>
<dbReference type="Gene3D" id="1.10.357.10">
    <property type="entry name" value="Tetracycline Repressor, domain 2"/>
    <property type="match status" value="1"/>
</dbReference>
<proteinExistence type="predicted"/>
<sequence>MPRPSQKDQILAAARRLFSDKGYHGTTIREIAVEAGVLSGSLYAHIDSKEDLLFEIADEGAEAFLLAARAVESKWQDPVDRLREGLRAHIRVVADKQESAKVFFHEWRALSDDRRKVIQSKRDRYEAHWRKWIEEGMAQGDVRRADPKFVRLCLLSVANWVYQWYRPGGEFTPEDIAEHFWVLLFNGIGTGQPAACELLGEA</sequence>
<dbReference type="PROSITE" id="PS50977">
    <property type="entry name" value="HTH_TETR_2"/>
    <property type="match status" value="1"/>
</dbReference>
<dbReference type="Pfam" id="PF17932">
    <property type="entry name" value="TetR_C_24"/>
    <property type="match status" value="1"/>
</dbReference>
<keyword evidence="3 5" id="KW-0238">DNA-binding</keyword>
<evidence type="ECO:0000256" key="4">
    <source>
        <dbReference type="ARBA" id="ARBA00023163"/>
    </source>
</evidence>
<evidence type="ECO:0000256" key="5">
    <source>
        <dbReference type="PROSITE-ProRule" id="PRU00335"/>
    </source>
</evidence>
<dbReference type="RefSeq" id="WP_067847556.1">
    <property type="nucleotide sequence ID" value="NZ_JADPKZ010000038.1"/>
</dbReference>
<dbReference type="InterPro" id="IPR041490">
    <property type="entry name" value="KstR2_TetR_C"/>
</dbReference>
<gene>
    <name evidence="7" type="ORF">IW967_07200</name>
</gene>
<dbReference type="InterPro" id="IPR009057">
    <property type="entry name" value="Homeodomain-like_sf"/>
</dbReference>
<evidence type="ECO:0000313" key="8">
    <source>
        <dbReference type="Proteomes" id="UP000642910"/>
    </source>
</evidence>
<protein>
    <submittedName>
        <fullName evidence="7">TetR family transcriptional regulator</fullName>
    </submittedName>
</protein>
<dbReference type="Gene3D" id="1.10.10.60">
    <property type="entry name" value="Homeodomain-like"/>
    <property type="match status" value="1"/>
</dbReference>
<dbReference type="SUPFAM" id="SSF48498">
    <property type="entry name" value="Tetracyclin repressor-like, C-terminal domain"/>
    <property type="match status" value="1"/>
</dbReference>
<evidence type="ECO:0000256" key="3">
    <source>
        <dbReference type="ARBA" id="ARBA00023125"/>
    </source>
</evidence>
<dbReference type="PANTHER" id="PTHR30055">
    <property type="entry name" value="HTH-TYPE TRANSCRIPTIONAL REGULATOR RUTR"/>
    <property type="match status" value="1"/>
</dbReference>
<feature type="domain" description="HTH tetR-type" evidence="6">
    <location>
        <begin position="4"/>
        <end position="64"/>
    </location>
</feature>
<dbReference type="Pfam" id="PF00440">
    <property type="entry name" value="TetR_N"/>
    <property type="match status" value="1"/>
</dbReference>
<dbReference type="InterPro" id="IPR050109">
    <property type="entry name" value="HTH-type_TetR-like_transc_reg"/>
</dbReference>
<evidence type="ECO:0000259" key="6">
    <source>
        <dbReference type="PROSITE" id="PS50977"/>
    </source>
</evidence>
<dbReference type="EMBL" id="JADPKZ010000038">
    <property type="protein sequence ID" value="MBF8377651.1"/>
    <property type="molecule type" value="Genomic_DNA"/>
</dbReference>
<dbReference type="Proteomes" id="UP000642910">
    <property type="component" value="Unassembled WGS sequence"/>
</dbReference>
<keyword evidence="8" id="KW-1185">Reference proteome</keyword>
<keyword evidence="1" id="KW-0678">Repressor</keyword>